<accession>A0A1F5HIH4</accession>
<proteinExistence type="predicted"/>
<evidence type="ECO:0000256" key="1">
    <source>
        <dbReference type="SAM" id="Phobius"/>
    </source>
</evidence>
<dbReference type="STRING" id="1797727.A3B51_01405"/>
<feature type="transmembrane region" description="Helical" evidence="1">
    <location>
        <begin position="70"/>
        <end position="89"/>
    </location>
</feature>
<keyword evidence="1" id="KW-0472">Membrane</keyword>
<dbReference type="AlphaFoldDB" id="A0A1F5HIH4"/>
<keyword evidence="1" id="KW-0812">Transmembrane</keyword>
<keyword evidence="1" id="KW-1133">Transmembrane helix</keyword>
<name>A0A1F5HIH4_9BACT</name>
<organism evidence="2 3">
    <name type="scientific">Candidatus Curtissbacteria bacterium RIFCSPLOWO2_01_FULL_41_18</name>
    <dbReference type="NCBI Taxonomy" id="1797727"/>
    <lineage>
        <taxon>Bacteria</taxon>
        <taxon>Candidatus Curtissiibacteriota</taxon>
    </lineage>
</organism>
<feature type="transmembrane region" description="Helical" evidence="1">
    <location>
        <begin position="122"/>
        <end position="142"/>
    </location>
</feature>
<evidence type="ECO:0000313" key="2">
    <source>
        <dbReference type="EMBL" id="OGE03878.1"/>
    </source>
</evidence>
<dbReference type="EMBL" id="MFBQ01000042">
    <property type="protein sequence ID" value="OGE03878.1"/>
    <property type="molecule type" value="Genomic_DNA"/>
</dbReference>
<reference evidence="2 3" key="1">
    <citation type="journal article" date="2016" name="Nat. Commun.">
        <title>Thousands of microbial genomes shed light on interconnected biogeochemical processes in an aquifer system.</title>
        <authorList>
            <person name="Anantharaman K."/>
            <person name="Brown C.T."/>
            <person name="Hug L.A."/>
            <person name="Sharon I."/>
            <person name="Castelle C.J."/>
            <person name="Probst A.J."/>
            <person name="Thomas B.C."/>
            <person name="Singh A."/>
            <person name="Wilkins M.J."/>
            <person name="Karaoz U."/>
            <person name="Brodie E.L."/>
            <person name="Williams K.H."/>
            <person name="Hubbard S.S."/>
            <person name="Banfield J.F."/>
        </authorList>
    </citation>
    <scope>NUCLEOTIDE SEQUENCE [LARGE SCALE GENOMIC DNA]</scope>
</reference>
<feature type="transmembrane region" description="Helical" evidence="1">
    <location>
        <begin position="13"/>
        <end position="34"/>
    </location>
</feature>
<sequence>MVAKSITKLIDEAIIPALALILAKILGLYLAIYFLNLPFEIKSKGFLAILPAVNFANLADYTRAENYSNLAMFLAASAGAILVLVRAHFFHQSHIHPKLQAKLASLNLESLIAESYHLYHQAIIWLIFLWLTVGFLVTSTILGFTYPQISIIAFLVAANFSWVLAIDVEKEIEISRESLSG</sequence>
<evidence type="ECO:0000313" key="3">
    <source>
        <dbReference type="Proteomes" id="UP000176780"/>
    </source>
</evidence>
<protein>
    <submittedName>
        <fullName evidence="2">Uncharacterized protein</fullName>
    </submittedName>
</protein>
<feature type="transmembrane region" description="Helical" evidence="1">
    <location>
        <begin position="148"/>
        <end position="166"/>
    </location>
</feature>
<comment type="caution">
    <text evidence="2">The sequence shown here is derived from an EMBL/GenBank/DDBJ whole genome shotgun (WGS) entry which is preliminary data.</text>
</comment>
<dbReference type="Proteomes" id="UP000176780">
    <property type="component" value="Unassembled WGS sequence"/>
</dbReference>
<gene>
    <name evidence="2" type="ORF">A3B51_01405</name>
</gene>